<comment type="caution">
    <text evidence="4">The sequence shown here is derived from an EMBL/GenBank/DDBJ whole genome shotgun (WGS) entry which is preliminary data.</text>
</comment>
<feature type="region of interest" description="Disordered" evidence="1">
    <location>
        <begin position="451"/>
        <end position="539"/>
    </location>
</feature>
<evidence type="ECO:0000256" key="2">
    <source>
        <dbReference type="SAM" id="Phobius"/>
    </source>
</evidence>
<accession>A0A086TGC9</accession>
<evidence type="ECO:0000256" key="3">
    <source>
        <dbReference type="SAM" id="SignalP"/>
    </source>
</evidence>
<organism evidence="4 5">
    <name type="scientific">Hapsidospora chrysogenum (strain ATCC 11550 / CBS 779.69 / DSM 880 / IAM 14645 / JCM 23072 / IMI 49137)</name>
    <name type="common">Acremonium chrysogenum</name>
    <dbReference type="NCBI Taxonomy" id="857340"/>
    <lineage>
        <taxon>Eukaryota</taxon>
        <taxon>Fungi</taxon>
        <taxon>Dikarya</taxon>
        <taxon>Ascomycota</taxon>
        <taxon>Pezizomycotina</taxon>
        <taxon>Sordariomycetes</taxon>
        <taxon>Hypocreomycetidae</taxon>
        <taxon>Hypocreales</taxon>
        <taxon>Bionectriaceae</taxon>
        <taxon>Hapsidospora</taxon>
    </lineage>
</organism>
<evidence type="ECO:0000313" key="4">
    <source>
        <dbReference type="EMBL" id="KFH48411.1"/>
    </source>
</evidence>
<protein>
    <submittedName>
        <fullName evidence="4">Uncharacterized protein</fullName>
    </submittedName>
</protein>
<reference evidence="5" key="1">
    <citation type="journal article" date="2014" name="Genome Announc.">
        <title>Genome sequence and annotation of Acremonium chrysogenum, producer of the beta-lactam antibiotic cephalosporin C.</title>
        <authorList>
            <person name="Terfehr D."/>
            <person name="Dahlmann T.A."/>
            <person name="Specht T."/>
            <person name="Zadra I."/>
            <person name="Kuernsteiner H."/>
            <person name="Kueck U."/>
        </authorList>
    </citation>
    <scope>NUCLEOTIDE SEQUENCE [LARGE SCALE GENOMIC DNA]</scope>
    <source>
        <strain evidence="5">ATCC 11550 / CBS 779.69 / DSM 880 / IAM 14645 / JCM 23072 / IMI 49137</strain>
    </source>
</reference>
<keyword evidence="2" id="KW-0472">Membrane</keyword>
<feature type="signal peptide" evidence="3">
    <location>
        <begin position="1"/>
        <end position="25"/>
    </location>
</feature>
<dbReference type="HOGENOM" id="CLU_020597_0_0_1"/>
<feature type="compositionally biased region" description="Polar residues" evidence="1">
    <location>
        <begin position="300"/>
        <end position="316"/>
    </location>
</feature>
<keyword evidence="2" id="KW-1133">Transmembrane helix</keyword>
<dbReference type="STRING" id="857340.A0A086TGC9"/>
<name>A0A086TGC9_HAPC1</name>
<feature type="compositionally biased region" description="Basic and acidic residues" evidence="1">
    <location>
        <begin position="364"/>
        <end position="374"/>
    </location>
</feature>
<feature type="region of interest" description="Disordered" evidence="1">
    <location>
        <begin position="291"/>
        <end position="374"/>
    </location>
</feature>
<dbReference type="OrthoDB" id="5292518at2759"/>
<dbReference type="AlphaFoldDB" id="A0A086TGC9"/>
<proteinExistence type="predicted"/>
<dbReference type="Proteomes" id="UP000029964">
    <property type="component" value="Unassembled WGS sequence"/>
</dbReference>
<evidence type="ECO:0000313" key="5">
    <source>
        <dbReference type="Proteomes" id="UP000029964"/>
    </source>
</evidence>
<keyword evidence="3" id="KW-0732">Signal</keyword>
<keyword evidence="5" id="KW-1185">Reference proteome</keyword>
<feature type="transmembrane region" description="Helical" evidence="2">
    <location>
        <begin position="256"/>
        <end position="278"/>
    </location>
</feature>
<dbReference type="EMBL" id="JPKY01000003">
    <property type="protein sequence ID" value="KFH48411.1"/>
    <property type="molecule type" value="Genomic_DNA"/>
</dbReference>
<gene>
    <name evidence="4" type="ORF">ACRE_006920</name>
</gene>
<evidence type="ECO:0000256" key="1">
    <source>
        <dbReference type="SAM" id="MobiDB-lite"/>
    </source>
</evidence>
<keyword evidence="2" id="KW-0812">Transmembrane</keyword>
<sequence length="539" mass="56123">MKLWRCLGDAAWALVSVQVISGVEAAEFKRHDGIHRVEKRAAITQGAVLLFPRQEGEAGSCATGMQLCPSSLDGGCCPDNYDCAKESCYATTRGPSTCGTRVGWYACDQVYGGGCCPDGYMCRRGGQCLPPSGEPYTFDCPASHYLCPSSLSYGCCPNGMGCAVNQCYSTEASTITTQITVTTTESGDVRTYTTRTTTVQEPDIPTELPVVDAGDDGEQRVLKYFPSSVPKVAEMVPSDGDEDGGGGGGGLSTGQLAGIITGSVSFLVIVIVAAIIIIRHLNKVAALVSKSSSKQSGSSNNRPAMNQYNPTSSENDALSIDPLMMHPPPSNHQQGATPGTGVPSAAETPSGSIAGGYQPVHNTADGRHTSWDSSRHSGSYFDPIPGYNPRYSVQSAAAMSSQHRVSAESQGAYMHLRQLSVASDEGSNYPDAAYSGPNTPFPELEARSIIPELPGSPTSTATEAQRRRSSGGGASISPGVIVSRPSLGTHHQRMRSGTGTGTPIGHELSAVSEEAHGFNGPTDKVVGQTDAVGPSATGP</sequence>
<feature type="chain" id="PRO_5001815709" evidence="3">
    <location>
        <begin position="26"/>
        <end position="539"/>
    </location>
</feature>